<dbReference type="SFLD" id="SFLDG01129">
    <property type="entry name" value="C1.5:_HAD__Beta-PGM__Phosphata"/>
    <property type="match status" value="1"/>
</dbReference>
<organism evidence="1 2">
    <name type="scientific">Rubripirellula obstinata</name>
    <dbReference type="NCBI Taxonomy" id="406547"/>
    <lineage>
        <taxon>Bacteria</taxon>
        <taxon>Pseudomonadati</taxon>
        <taxon>Planctomycetota</taxon>
        <taxon>Planctomycetia</taxon>
        <taxon>Pirellulales</taxon>
        <taxon>Pirellulaceae</taxon>
        <taxon>Rubripirellula</taxon>
    </lineage>
</organism>
<dbReference type="SUPFAM" id="SSF56784">
    <property type="entry name" value="HAD-like"/>
    <property type="match status" value="1"/>
</dbReference>
<dbReference type="GO" id="GO:0016787">
    <property type="term" value="F:hydrolase activity"/>
    <property type="evidence" value="ECO:0007669"/>
    <property type="project" value="UniProtKB-KW"/>
</dbReference>
<dbReference type="SFLD" id="SFLDS00003">
    <property type="entry name" value="Haloacid_Dehalogenase"/>
    <property type="match status" value="1"/>
</dbReference>
<dbReference type="Gene3D" id="1.10.150.240">
    <property type="entry name" value="Putative phosphatase, domain 2"/>
    <property type="match status" value="1"/>
</dbReference>
<proteinExistence type="predicted"/>
<keyword evidence="1" id="KW-0378">Hydrolase</keyword>
<accession>A0A5B1CGR8</accession>
<dbReference type="InterPro" id="IPR036412">
    <property type="entry name" value="HAD-like_sf"/>
</dbReference>
<dbReference type="Proteomes" id="UP000322699">
    <property type="component" value="Unassembled WGS sequence"/>
</dbReference>
<sequence length="234" mass="25640">MNKSTGNHRGEAKAVRPPIRGVALDMDGLLFDTEKLYWTVGDTMLVRRGLRYCHDLQQRMMGRVGVNAMIQMKDFHGLDDRPEDLLIESEQLYQEQLSAGVQPMPGLSNWIELLVESEVPFGLATSSRRQFVDVIFENIPWRNALSFVLTGDDVTHGKPHPEMYLAAASKFSIEPAEMLVLEDSQNGCAAAVAAGAVTVAIPNAHTAGQDFTGVALIADSLADPRLHGLVVDQV</sequence>
<dbReference type="AlphaFoldDB" id="A0A5B1CGR8"/>
<keyword evidence="2" id="KW-1185">Reference proteome</keyword>
<dbReference type="RefSeq" id="WP_068264417.1">
    <property type="nucleotide sequence ID" value="NZ_LWSK01000060.1"/>
</dbReference>
<dbReference type="InterPro" id="IPR041492">
    <property type="entry name" value="HAD_2"/>
</dbReference>
<dbReference type="EC" id="3.1.3.-" evidence="1"/>
<evidence type="ECO:0000313" key="1">
    <source>
        <dbReference type="EMBL" id="KAA1258770.1"/>
    </source>
</evidence>
<name>A0A5B1CGR8_9BACT</name>
<dbReference type="InterPro" id="IPR023214">
    <property type="entry name" value="HAD_sf"/>
</dbReference>
<dbReference type="OrthoDB" id="9797743at2"/>
<dbReference type="InterPro" id="IPR023198">
    <property type="entry name" value="PGP-like_dom2"/>
</dbReference>
<dbReference type="PANTHER" id="PTHR18901:SF38">
    <property type="entry name" value="PSEUDOURIDINE-5'-PHOSPHATASE"/>
    <property type="match status" value="1"/>
</dbReference>
<dbReference type="EMBL" id="VRLW01000001">
    <property type="protein sequence ID" value="KAA1258770.1"/>
    <property type="molecule type" value="Genomic_DNA"/>
</dbReference>
<protein>
    <submittedName>
        <fullName evidence="1">Phosphorylated carbohydrates phosphatase</fullName>
        <ecNumber evidence="1">3.1.3.-</ecNumber>
    </submittedName>
</protein>
<dbReference type="Gene3D" id="3.40.50.1000">
    <property type="entry name" value="HAD superfamily/HAD-like"/>
    <property type="match status" value="1"/>
</dbReference>
<dbReference type="NCBIfam" id="TIGR01509">
    <property type="entry name" value="HAD-SF-IA-v3"/>
    <property type="match status" value="1"/>
</dbReference>
<dbReference type="PANTHER" id="PTHR18901">
    <property type="entry name" value="2-DEOXYGLUCOSE-6-PHOSPHATE PHOSPHATASE 2"/>
    <property type="match status" value="1"/>
</dbReference>
<evidence type="ECO:0000313" key="2">
    <source>
        <dbReference type="Proteomes" id="UP000322699"/>
    </source>
</evidence>
<dbReference type="InterPro" id="IPR006439">
    <property type="entry name" value="HAD-SF_hydro_IA"/>
</dbReference>
<dbReference type="Pfam" id="PF13419">
    <property type="entry name" value="HAD_2"/>
    <property type="match status" value="1"/>
</dbReference>
<reference evidence="1 2" key="1">
    <citation type="submission" date="2019-08" db="EMBL/GenBank/DDBJ databases">
        <title>Deep-cultivation of Planctomycetes and their phenomic and genomic characterization uncovers novel biology.</title>
        <authorList>
            <person name="Wiegand S."/>
            <person name="Jogler M."/>
            <person name="Boedeker C."/>
            <person name="Pinto D."/>
            <person name="Vollmers J."/>
            <person name="Rivas-Marin E."/>
            <person name="Kohn T."/>
            <person name="Peeters S.H."/>
            <person name="Heuer A."/>
            <person name="Rast P."/>
            <person name="Oberbeckmann S."/>
            <person name="Bunk B."/>
            <person name="Jeske O."/>
            <person name="Meyerdierks A."/>
            <person name="Storesund J.E."/>
            <person name="Kallscheuer N."/>
            <person name="Luecker S."/>
            <person name="Lage O.M."/>
            <person name="Pohl T."/>
            <person name="Merkel B.J."/>
            <person name="Hornburger P."/>
            <person name="Mueller R.-W."/>
            <person name="Bruemmer F."/>
            <person name="Labrenz M."/>
            <person name="Spormann A.M."/>
            <person name="Op Den Camp H."/>
            <person name="Overmann J."/>
            <person name="Amann R."/>
            <person name="Jetten M.S.M."/>
            <person name="Mascher T."/>
            <person name="Medema M.H."/>
            <person name="Devos D.P."/>
            <person name="Kaster A.-K."/>
            <person name="Ovreas L."/>
            <person name="Rohde M."/>
            <person name="Galperin M.Y."/>
            <person name="Jogler C."/>
        </authorList>
    </citation>
    <scope>NUCLEOTIDE SEQUENCE [LARGE SCALE GENOMIC DNA]</scope>
    <source>
        <strain evidence="1 2">LF1</strain>
    </source>
</reference>
<gene>
    <name evidence="1" type="ORF">LF1_12930</name>
</gene>
<comment type="caution">
    <text evidence="1">The sequence shown here is derived from an EMBL/GenBank/DDBJ whole genome shotgun (WGS) entry which is preliminary data.</text>
</comment>
<dbReference type="PRINTS" id="PR00413">
    <property type="entry name" value="HADHALOGNASE"/>
</dbReference>